<name>A0A248TGT2_9BACI</name>
<gene>
    <name evidence="13" type="ORF">CKF48_08630</name>
</gene>
<dbReference type="Pfam" id="PF00884">
    <property type="entry name" value="Sulfatase"/>
    <property type="match status" value="1"/>
</dbReference>
<feature type="binding site" evidence="9">
    <location>
        <position position="409"/>
    </location>
    <ligand>
        <name>substrate</name>
    </ligand>
</feature>
<dbReference type="GO" id="GO:0016740">
    <property type="term" value="F:transferase activity"/>
    <property type="evidence" value="ECO:0007669"/>
    <property type="project" value="UniProtKB-KW"/>
</dbReference>
<dbReference type="PANTHER" id="PTHR47371">
    <property type="entry name" value="LIPOTEICHOIC ACID SYNTHASE"/>
    <property type="match status" value="1"/>
</dbReference>
<feature type="transmembrane region" description="Helical" evidence="11">
    <location>
        <begin position="114"/>
        <end position="135"/>
    </location>
</feature>
<feature type="transmembrane region" description="Helical" evidence="11">
    <location>
        <begin position="12"/>
        <end position="32"/>
    </location>
</feature>
<dbReference type="CDD" id="cd16015">
    <property type="entry name" value="LTA_synthase"/>
    <property type="match status" value="1"/>
</dbReference>
<evidence type="ECO:0000256" key="11">
    <source>
        <dbReference type="SAM" id="Phobius"/>
    </source>
</evidence>
<evidence type="ECO:0000259" key="12">
    <source>
        <dbReference type="Pfam" id="PF00884"/>
    </source>
</evidence>
<dbReference type="PIRSF" id="PIRSF005091">
    <property type="entry name" value="Mmb_sulf_HI1246"/>
    <property type="match status" value="1"/>
</dbReference>
<feature type="domain" description="Sulfatase N-terminal" evidence="12">
    <location>
        <begin position="243"/>
        <end position="532"/>
    </location>
</feature>
<evidence type="ECO:0000256" key="10">
    <source>
        <dbReference type="PIRSR" id="PIRSR005091-3"/>
    </source>
</evidence>
<keyword evidence="6 7" id="KW-0472">Membrane</keyword>
<keyword evidence="3 7" id="KW-1003">Cell membrane</keyword>
<feature type="binding site" evidence="10">
    <location>
        <position position="251"/>
    </location>
    <ligand>
        <name>Mn(2+)</name>
        <dbReference type="ChEBI" id="CHEBI:29035"/>
    </ligand>
</feature>
<evidence type="ECO:0000313" key="14">
    <source>
        <dbReference type="Proteomes" id="UP000215137"/>
    </source>
</evidence>
<dbReference type="InterPro" id="IPR000917">
    <property type="entry name" value="Sulfatase_N"/>
</dbReference>
<evidence type="ECO:0000256" key="8">
    <source>
        <dbReference type="PIRSR" id="PIRSR005091-1"/>
    </source>
</evidence>
<evidence type="ECO:0000256" key="9">
    <source>
        <dbReference type="PIRSR" id="PIRSR005091-2"/>
    </source>
</evidence>
<keyword evidence="9" id="KW-0479">Metal-binding</keyword>
<dbReference type="EMBL" id="CP022983">
    <property type="protein sequence ID" value="ASV67385.1"/>
    <property type="molecule type" value="Genomic_DNA"/>
</dbReference>
<reference evidence="13 14" key="1">
    <citation type="submission" date="2017-08" db="EMBL/GenBank/DDBJ databases">
        <title>Complete Genome Sequence of Bacillus kochii Oregon-R-modENCODE STRAIN BDGP4, isolated from Drosophila melanogaster gut.</title>
        <authorList>
            <person name="Wan K.H."/>
            <person name="Yu C."/>
            <person name="Park S."/>
            <person name="Hammonds A.S."/>
            <person name="Booth B.W."/>
            <person name="Celniker S.E."/>
        </authorList>
    </citation>
    <scope>NUCLEOTIDE SEQUENCE [LARGE SCALE GENOMIC DNA]</scope>
    <source>
        <strain evidence="13 14">BDGP4</strain>
    </source>
</reference>
<keyword evidence="13" id="KW-0808">Transferase</keyword>
<accession>A0A248TGT2</accession>
<keyword evidence="14" id="KW-1185">Reference proteome</keyword>
<feature type="active site" evidence="8">
    <location>
        <position position="293"/>
    </location>
</feature>
<evidence type="ECO:0000256" key="2">
    <source>
        <dbReference type="ARBA" id="ARBA00009983"/>
    </source>
</evidence>
<evidence type="ECO:0000313" key="13">
    <source>
        <dbReference type="EMBL" id="ASV67385.1"/>
    </source>
</evidence>
<evidence type="ECO:0000256" key="6">
    <source>
        <dbReference type="ARBA" id="ARBA00023136"/>
    </source>
</evidence>
<dbReference type="AlphaFoldDB" id="A0A248TGT2"/>
<protein>
    <submittedName>
        <fullName evidence="13">Phosphoglycerol transferase</fullName>
    </submittedName>
</protein>
<proteinExistence type="inferred from homology"/>
<keyword evidence="4 11" id="KW-0812">Transmembrane</keyword>
<dbReference type="InterPro" id="IPR017850">
    <property type="entry name" value="Alkaline_phosphatase_core_sf"/>
</dbReference>
<dbReference type="KEGG" id="bko:CKF48_08630"/>
<evidence type="ECO:0000256" key="1">
    <source>
        <dbReference type="ARBA" id="ARBA00004651"/>
    </source>
</evidence>
<comment type="similarity">
    <text evidence="2 7">Belongs to the LTA synthase family.</text>
</comment>
<feature type="transmembrane region" description="Helical" evidence="11">
    <location>
        <begin position="38"/>
        <end position="63"/>
    </location>
</feature>
<dbReference type="Proteomes" id="UP000215137">
    <property type="component" value="Chromosome"/>
</dbReference>
<dbReference type="GO" id="GO:0046872">
    <property type="term" value="F:metal ion binding"/>
    <property type="evidence" value="ECO:0007669"/>
    <property type="project" value="UniProtKB-KW"/>
</dbReference>
<dbReference type="SUPFAM" id="SSF53649">
    <property type="entry name" value="Alkaline phosphatase-like"/>
    <property type="match status" value="1"/>
</dbReference>
<evidence type="ECO:0000256" key="7">
    <source>
        <dbReference type="PIRNR" id="PIRNR005091"/>
    </source>
</evidence>
<feature type="binding site" evidence="10">
    <location>
        <position position="469"/>
    </location>
    <ligand>
        <name>Mn(2+)</name>
        <dbReference type="ChEBI" id="CHEBI:29035"/>
    </ligand>
</feature>
<dbReference type="PANTHER" id="PTHR47371:SF1">
    <property type="entry name" value="LIPOTEICHOIC ACID SYNTHASE-LIKE YQGS"/>
    <property type="match status" value="1"/>
</dbReference>
<dbReference type="InterPro" id="IPR050448">
    <property type="entry name" value="OpgB/LTA_synthase_biosynth"/>
</dbReference>
<evidence type="ECO:0000256" key="3">
    <source>
        <dbReference type="ARBA" id="ARBA00022475"/>
    </source>
</evidence>
<feature type="binding site" evidence="10">
    <location>
        <position position="468"/>
    </location>
    <ligand>
        <name>Mn(2+)</name>
        <dbReference type="ChEBI" id="CHEBI:29035"/>
    </ligand>
</feature>
<organism evidence="13 14">
    <name type="scientific">Cytobacillus kochii</name>
    <dbReference type="NCBI Taxonomy" id="859143"/>
    <lineage>
        <taxon>Bacteria</taxon>
        <taxon>Bacillati</taxon>
        <taxon>Bacillota</taxon>
        <taxon>Bacilli</taxon>
        <taxon>Bacillales</taxon>
        <taxon>Bacillaceae</taxon>
        <taxon>Cytobacillus</taxon>
    </lineage>
</organism>
<dbReference type="OrthoDB" id="5901192at2"/>
<dbReference type="Gene3D" id="3.30.1120.170">
    <property type="match status" value="1"/>
</dbReference>
<feature type="binding site" evidence="10">
    <location>
        <position position="293"/>
    </location>
    <ligand>
        <name>Mn(2+)</name>
        <dbReference type="ChEBI" id="CHEBI:29035"/>
    </ligand>
</feature>
<dbReference type="Gene3D" id="3.40.720.10">
    <property type="entry name" value="Alkaline Phosphatase, subunit A"/>
    <property type="match status" value="1"/>
</dbReference>
<feature type="transmembrane region" description="Helical" evidence="11">
    <location>
        <begin position="155"/>
        <end position="172"/>
    </location>
</feature>
<evidence type="ECO:0000256" key="5">
    <source>
        <dbReference type="ARBA" id="ARBA00022989"/>
    </source>
</evidence>
<dbReference type="GO" id="GO:0005886">
    <property type="term" value="C:plasma membrane"/>
    <property type="evidence" value="ECO:0007669"/>
    <property type="project" value="UniProtKB-SubCell"/>
</dbReference>
<evidence type="ECO:0000256" key="4">
    <source>
        <dbReference type="ARBA" id="ARBA00022692"/>
    </source>
</evidence>
<feature type="transmembrane region" description="Helical" evidence="11">
    <location>
        <begin position="70"/>
        <end position="94"/>
    </location>
</feature>
<keyword evidence="9" id="KW-0464">Manganese</keyword>
<comment type="subcellular location">
    <subcellularLocation>
        <location evidence="1">Cell membrane</location>
        <topology evidence="1">Multi-pass membrane protein</topology>
    </subcellularLocation>
</comment>
<dbReference type="RefSeq" id="WP_095370959.1">
    <property type="nucleotide sequence ID" value="NZ_CP022983.1"/>
</dbReference>
<dbReference type="InterPro" id="IPR012160">
    <property type="entry name" value="LtaS-like"/>
</dbReference>
<sequence length="613" mass="70439">MKNFINWVGKHYLAALFVMLWVKVVVVTWVGFNLTVETWLDFLVLLVNPIGISLLLMGLAFIFKKSFSMIGVLIAYVLLIGLLYANLLYYRFYIDFVTVSVLMQLNNVGGLGPSTLELISPLDLLLFLDIIFFVYVWRKTKQTKWQPAMPHKKKYVGLTMVLIMMTVSLALLRNPYVLQANYDREQLVESLGLYNYQVFNIINSLQSPMMKVLASDKSVEPVTNYLQGMSDTKSDYFGLAEGKNLVLISLESTQNFVINRKVNGEEITPFLNSLIEDSYYFSNIYEQAAQGKTSDAEFMIHTGLYPLSSGSVFVRRPENEFISLPKLLKAKNNYSAATFHGNSINFWNRKQMYPSLGYNQYFSQEDYHITEENSVNYGIKDIPFFEQSITHLSTLTEPYMASFLTLTNHFPFLLESEDQRMPPADTSVDVVNRYVTTVNYEDAAIERFFDLLKKEGMYEDTIFVIYGDHYGISQEFEEGVHELLDQPETPINHLQLQQIPLIIHIPGEEGAIFETIGGEIDIHATILELMGIDEEQRTNFSENLFTRDPNKPVVFRDGSMVASEYAYLNNACYSMNTESLTEEENCETYLETVRKELKLSDEIILGDLFRFIE</sequence>
<keyword evidence="5 11" id="KW-1133">Transmembrane helix</keyword>